<feature type="domain" description="NADP-dependent oxidoreductase" evidence="1">
    <location>
        <begin position="19"/>
        <end position="346"/>
    </location>
</feature>
<dbReference type="InterPro" id="IPR036812">
    <property type="entry name" value="NAD(P)_OxRdtase_dom_sf"/>
</dbReference>
<organism evidence="2 3">
    <name type="scientific">Salinarimonas ramus</name>
    <dbReference type="NCBI Taxonomy" id="690164"/>
    <lineage>
        <taxon>Bacteria</taxon>
        <taxon>Pseudomonadati</taxon>
        <taxon>Pseudomonadota</taxon>
        <taxon>Alphaproteobacteria</taxon>
        <taxon>Hyphomicrobiales</taxon>
        <taxon>Salinarimonadaceae</taxon>
        <taxon>Salinarimonas</taxon>
    </lineage>
</organism>
<dbReference type="Pfam" id="PF00248">
    <property type="entry name" value="Aldo_ket_red"/>
    <property type="match status" value="1"/>
</dbReference>
<dbReference type="Gene3D" id="3.20.20.100">
    <property type="entry name" value="NADP-dependent oxidoreductase domain"/>
    <property type="match status" value="1"/>
</dbReference>
<evidence type="ECO:0000313" key="3">
    <source>
        <dbReference type="Proteomes" id="UP000600449"/>
    </source>
</evidence>
<dbReference type="EMBL" id="BMMF01000014">
    <property type="protein sequence ID" value="GGK49315.1"/>
    <property type="molecule type" value="Genomic_DNA"/>
</dbReference>
<dbReference type="SUPFAM" id="SSF51430">
    <property type="entry name" value="NAD(P)-linked oxidoreductase"/>
    <property type="match status" value="1"/>
</dbReference>
<evidence type="ECO:0000259" key="1">
    <source>
        <dbReference type="Pfam" id="PF00248"/>
    </source>
</evidence>
<name>A0A917QGC8_9HYPH</name>
<dbReference type="InterPro" id="IPR023210">
    <property type="entry name" value="NADP_OxRdtase_dom"/>
</dbReference>
<dbReference type="CDD" id="cd19086">
    <property type="entry name" value="AKR_AKR11C1"/>
    <property type="match status" value="1"/>
</dbReference>
<comment type="caution">
    <text evidence="2">The sequence shown here is derived from an EMBL/GenBank/DDBJ whole genome shotgun (WGS) entry which is preliminary data.</text>
</comment>
<dbReference type="InterPro" id="IPR053135">
    <property type="entry name" value="AKR2_Oxidoreductase"/>
</dbReference>
<dbReference type="RefSeq" id="WP_188915081.1">
    <property type="nucleotide sequence ID" value="NZ_BMMF01000014.1"/>
</dbReference>
<protein>
    <submittedName>
        <fullName evidence="2">Aldo/keto reductase</fullName>
    </submittedName>
</protein>
<dbReference type="AlphaFoldDB" id="A0A917QGC8"/>
<sequence length="362" mass="38772">MTKLAERRLGSTQEVVGGLGLGTWALGGPWSAAEGAHYAPGTPLGYGAQDEAESLRVIHAALDHGIRLIDVANLYGAGAAERLVGKALRGRAGRALVAARFGHSYDPQSRTLTGIDVSPAAIRAALETTLRNLGTETVDVFQLQVEFLPAAEAEAVFDTVDTLRREGKVRYTAWSTNHPDRLEAVAGRGGIETAQFDLNVFQDAPSMLDLCARHDLTAIARLPLAMGFLTGKFTAQTRLPADDVRTNAHYDASGDGVAKPRFWLRMFRPGGAADPAWAARLDAVREILTSDGRSLAQGALGWIWARSPRTLALPGARSVAQLEENARAREHGPLSPQAMAEIERILDRAAHPGDLVLQPFAP</sequence>
<reference evidence="2 3" key="1">
    <citation type="journal article" date="2014" name="Int. J. Syst. Evol. Microbiol.">
        <title>Complete genome sequence of Corynebacterium casei LMG S-19264T (=DSM 44701T), isolated from a smear-ripened cheese.</title>
        <authorList>
            <consortium name="US DOE Joint Genome Institute (JGI-PGF)"/>
            <person name="Walter F."/>
            <person name="Albersmeier A."/>
            <person name="Kalinowski J."/>
            <person name="Ruckert C."/>
        </authorList>
    </citation>
    <scope>NUCLEOTIDE SEQUENCE [LARGE SCALE GENOMIC DNA]</scope>
    <source>
        <strain evidence="2 3">CGMCC 1.9161</strain>
    </source>
</reference>
<dbReference type="PANTHER" id="PTHR43312">
    <property type="entry name" value="D-THREO-ALDOSE 1-DEHYDROGENASE"/>
    <property type="match status" value="1"/>
</dbReference>
<dbReference type="Proteomes" id="UP000600449">
    <property type="component" value="Unassembled WGS sequence"/>
</dbReference>
<dbReference type="PANTHER" id="PTHR43312:SF1">
    <property type="entry name" value="NADP-DEPENDENT OXIDOREDUCTASE DOMAIN-CONTAINING PROTEIN"/>
    <property type="match status" value="1"/>
</dbReference>
<proteinExistence type="predicted"/>
<evidence type="ECO:0000313" key="2">
    <source>
        <dbReference type="EMBL" id="GGK49315.1"/>
    </source>
</evidence>
<accession>A0A917QGC8</accession>
<gene>
    <name evidence="2" type="ORF">GCM10011322_40440</name>
</gene>
<keyword evidence="3" id="KW-1185">Reference proteome</keyword>